<evidence type="ECO:0000256" key="1">
    <source>
        <dbReference type="SAM" id="MobiDB-lite"/>
    </source>
</evidence>
<gene>
    <name evidence="2" type="ORF">CTT34_00615</name>
</gene>
<name>A0A857GGB3_9GAMM</name>
<dbReference type="RefSeq" id="WP_159340620.1">
    <property type="nucleotide sequence ID" value="NZ_CP024621.1"/>
</dbReference>
<dbReference type="EMBL" id="CP024621">
    <property type="protein sequence ID" value="QHD48303.1"/>
    <property type="molecule type" value="Genomic_DNA"/>
</dbReference>
<proteinExistence type="predicted"/>
<dbReference type="Proteomes" id="UP000463949">
    <property type="component" value="Chromosome"/>
</dbReference>
<dbReference type="AlphaFoldDB" id="A0A857GGB3"/>
<protein>
    <submittedName>
        <fullName evidence="2">Uncharacterized protein</fullName>
    </submittedName>
</protein>
<sequence>MSGQDQAAGLRKWADLQRQQRAAEDEPQDAQDATAAPAAPVTAEEAAVHTQDAMAPTVASAAEPATVTPPRPQKPLVVVGLPNTGAAQVDKVRGRLGQWSALGRQWAGDPQDWKIQVVMADTPSLATLAKAHARWALWVSSDADAFASMYRVLRQVREHGGPRRLLALHEPHLPRQGLLENLRDAAAHYLDIELLLLAR</sequence>
<evidence type="ECO:0000313" key="2">
    <source>
        <dbReference type="EMBL" id="QHD48303.1"/>
    </source>
</evidence>
<evidence type="ECO:0000313" key="3">
    <source>
        <dbReference type="Proteomes" id="UP000463949"/>
    </source>
</evidence>
<dbReference type="OrthoDB" id="6236672at2"/>
<organism evidence="2 3">
    <name type="scientific">Vreelandella aquamarina</name>
    <dbReference type="NCBI Taxonomy" id="77097"/>
    <lineage>
        <taxon>Bacteria</taxon>
        <taxon>Pseudomonadati</taxon>
        <taxon>Pseudomonadota</taxon>
        <taxon>Gammaproteobacteria</taxon>
        <taxon>Oceanospirillales</taxon>
        <taxon>Halomonadaceae</taxon>
        <taxon>Vreelandella</taxon>
    </lineage>
</organism>
<feature type="compositionally biased region" description="Low complexity" evidence="1">
    <location>
        <begin position="30"/>
        <end position="45"/>
    </location>
</feature>
<accession>A0A857GGB3</accession>
<reference evidence="2 3" key="1">
    <citation type="submission" date="2017-10" db="EMBL/GenBank/DDBJ databases">
        <title>Coral associated bacteria.</title>
        <authorList>
            <person name="Wang X."/>
        </authorList>
    </citation>
    <scope>NUCLEOTIDE SEQUENCE [LARGE SCALE GENOMIC DNA]</scope>
    <source>
        <strain evidence="2 3">SCSIO 43005</strain>
    </source>
</reference>
<feature type="region of interest" description="Disordered" evidence="1">
    <location>
        <begin position="1"/>
        <end position="74"/>
    </location>
</feature>
<dbReference type="KEGG" id="hmd:CTT34_00615"/>